<proteinExistence type="predicted"/>
<gene>
    <name evidence="2" type="ORF">PRZ03_21385</name>
</gene>
<keyword evidence="3" id="KW-1185">Reference proteome</keyword>
<dbReference type="InterPro" id="IPR011576">
    <property type="entry name" value="Pyridox_Oxase_N"/>
</dbReference>
<evidence type="ECO:0000313" key="2">
    <source>
        <dbReference type="EMBL" id="MDC8774123.1"/>
    </source>
</evidence>
<dbReference type="Pfam" id="PF01243">
    <property type="entry name" value="PNPOx_N"/>
    <property type="match status" value="1"/>
</dbReference>
<dbReference type="Gene3D" id="2.30.110.10">
    <property type="entry name" value="Electron Transport, Fmn-binding Protein, Chain A"/>
    <property type="match status" value="1"/>
</dbReference>
<dbReference type="EMBL" id="JAQQXT010000017">
    <property type="protein sequence ID" value="MDC8774123.1"/>
    <property type="molecule type" value="Genomic_DNA"/>
</dbReference>
<dbReference type="PANTHER" id="PTHR42815:SF2">
    <property type="entry name" value="FAD-BINDING, PUTATIVE (AFU_ORTHOLOGUE AFUA_6G07600)-RELATED"/>
    <property type="match status" value="1"/>
</dbReference>
<evidence type="ECO:0000259" key="1">
    <source>
        <dbReference type="Pfam" id="PF01243"/>
    </source>
</evidence>
<sequence>MSRAYADIAFTASVRAMQSRMGSRAAYAGLDHAPKSPLSLGGQEAAFIRERDGFYQATVSETGWPYVQFRGGPAGFLKVLDGQTLGYADFRGNRQYISVGNLQGNERVSIFLMDYANQRRLKILGRVRLLSDPADPEFSATLARLELPGYRARIERAAIISVEAFDWNCPQHISPKFSEAEIDEGIAPLRAELARLRAEVAELKGMAKAKAAGSVTAAGLS</sequence>
<dbReference type="PANTHER" id="PTHR42815">
    <property type="entry name" value="FAD-BINDING, PUTATIVE (AFU_ORTHOLOGUE AFUA_6G07600)-RELATED"/>
    <property type="match status" value="1"/>
</dbReference>
<reference evidence="2 3" key="1">
    <citation type="submission" date="2022-10" db="EMBL/GenBank/DDBJ databases">
        <title>Paucibacter sp. hw1 Genome sequencing.</title>
        <authorList>
            <person name="Park S."/>
        </authorList>
    </citation>
    <scope>NUCLEOTIDE SEQUENCE [LARGE SCALE GENOMIC DNA]</scope>
    <source>
        <strain evidence="3">hw1</strain>
    </source>
</reference>
<dbReference type="RefSeq" id="WP_273602170.1">
    <property type="nucleotide sequence ID" value="NZ_JAQQXT010000017.1"/>
</dbReference>
<name>A0ABT5KJM6_9BURK</name>
<dbReference type="SUPFAM" id="SSF50475">
    <property type="entry name" value="FMN-binding split barrel"/>
    <property type="match status" value="1"/>
</dbReference>
<protein>
    <submittedName>
        <fullName evidence="2">Pyridoxamine 5'-phosphate oxidase family protein</fullName>
    </submittedName>
</protein>
<organism evidence="2 3">
    <name type="scientific">Roseateles albus</name>
    <dbReference type="NCBI Taxonomy" id="2987525"/>
    <lineage>
        <taxon>Bacteria</taxon>
        <taxon>Pseudomonadati</taxon>
        <taxon>Pseudomonadota</taxon>
        <taxon>Betaproteobacteria</taxon>
        <taxon>Burkholderiales</taxon>
        <taxon>Sphaerotilaceae</taxon>
        <taxon>Roseateles</taxon>
    </lineage>
</organism>
<dbReference type="Proteomes" id="UP001221189">
    <property type="component" value="Unassembled WGS sequence"/>
</dbReference>
<feature type="domain" description="Pyridoxamine 5'-phosphate oxidase N-terminal" evidence="1">
    <location>
        <begin position="45"/>
        <end position="135"/>
    </location>
</feature>
<comment type="caution">
    <text evidence="2">The sequence shown here is derived from an EMBL/GenBank/DDBJ whole genome shotgun (WGS) entry which is preliminary data.</text>
</comment>
<dbReference type="InterPro" id="IPR012349">
    <property type="entry name" value="Split_barrel_FMN-bd"/>
</dbReference>
<accession>A0ABT5KJM6</accession>
<evidence type="ECO:0000313" key="3">
    <source>
        <dbReference type="Proteomes" id="UP001221189"/>
    </source>
</evidence>